<name>A0A1M5MLC2_9RHOB</name>
<evidence type="ECO:0000313" key="1">
    <source>
        <dbReference type="EMBL" id="SHG78224.1"/>
    </source>
</evidence>
<gene>
    <name evidence="1" type="ORF">SAMN05444003_0897</name>
</gene>
<keyword evidence="2" id="KW-1185">Reference proteome</keyword>
<proteinExistence type="predicted"/>
<dbReference type="AlphaFoldDB" id="A0A1M5MLC2"/>
<evidence type="ECO:0000313" key="2">
    <source>
        <dbReference type="Proteomes" id="UP000184074"/>
    </source>
</evidence>
<dbReference type="RefSeq" id="WP_131802762.1">
    <property type="nucleotide sequence ID" value="NZ_FQXB01000001.1"/>
</dbReference>
<organism evidence="1 2">
    <name type="scientific">Cognatiyoonia sediminum</name>
    <dbReference type="NCBI Taxonomy" id="1508389"/>
    <lineage>
        <taxon>Bacteria</taxon>
        <taxon>Pseudomonadati</taxon>
        <taxon>Pseudomonadota</taxon>
        <taxon>Alphaproteobacteria</taxon>
        <taxon>Rhodobacterales</taxon>
        <taxon>Paracoccaceae</taxon>
        <taxon>Cognatiyoonia</taxon>
    </lineage>
</organism>
<dbReference type="Proteomes" id="UP000184074">
    <property type="component" value="Unassembled WGS sequence"/>
</dbReference>
<dbReference type="STRING" id="1508389.SAMN05444003_0897"/>
<reference evidence="1 2" key="1">
    <citation type="submission" date="2016-11" db="EMBL/GenBank/DDBJ databases">
        <authorList>
            <person name="Jaros S."/>
            <person name="Januszkiewicz K."/>
            <person name="Wedrychowicz H."/>
        </authorList>
    </citation>
    <scope>NUCLEOTIDE SEQUENCE [LARGE SCALE GENOMIC DNA]</scope>
    <source>
        <strain evidence="1 2">DSM 28715</strain>
    </source>
</reference>
<accession>A0A1M5MLC2</accession>
<protein>
    <submittedName>
        <fullName evidence="1">Uncharacterized protein</fullName>
    </submittedName>
</protein>
<dbReference type="EMBL" id="FQXB01000001">
    <property type="protein sequence ID" value="SHG78224.1"/>
    <property type="molecule type" value="Genomic_DNA"/>
</dbReference>
<sequence>MFEFLRKSKAEDVVERHRAAWKRSDWRKTVDHLLQCPLSRLPARSSGTACCEMSASFCVISQFKTFNLVQIAYVE</sequence>